<dbReference type="EMBL" id="JAFBEE010000032">
    <property type="protein sequence ID" value="MBM7616347.1"/>
    <property type="molecule type" value="Genomic_DNA"/>
</dbReference>
<accession>A0ABS2NU11</accession>
<proteinExistence type="predicted"/>
<reference evidence="1 2" key="1">
    <citation type="submission" date="2021-01" db="EMBL/GenBank/DDBJ databases">
        <title>Genomic Encyclopedia of Type Strains, Phase IV (KMG-IV): sequencing the most valuable type-strain genomes for metagenomic binning, comparative biology and taxonomic classification.</title>
        <authorList>
            <person name="Goeker M."/>
        </authorList>
    </citation>
    <scope>NUCLEOTIDE SEQUENCE [LARGE SCALE GENOMIC DNA]</scope>
    <source>
        <strain evidence="1 2">DSM 25890</strain>
    </source>
</reference>
<evidence type="ECO:0000313" key="2">
    <source>
        <dbReference type="Proteomes" id="UP001314796"/>
    </source>
</evidence>
<keyword evidence="2" id="KW-1185">Reference proteome</keyword>
<gene>
    <name evidence="1" type="ORF">JOC73_002929</name>
</gene>
<evidence type="ECO:0000313" key="1">
    <source>
        <dbReference type="EMBL" id="MBM7616347.1"/>
    </source>
</evidence>
<dbReference type="Proteomes" id="UP001314796">
    <property type="component" value="Unassembled WGS sequence"/>
</dbReference>
<dbReference type="PROSITE" id="PS51257">
    <property type="entry name" value="PROKAR_LIPOPROTEIN"/>
    <property type="match status" value="1"/>
</dbReference>
<organism evidence="1 2">
    <name type="scientific">Alkaliphilus hydrothermalis</name>
    <dbReference type="NCBI Taxonomy" id="1482730"/>
    <lineage>
        <taxon>Bacteria</taxon>
        <taxon>Bacillati</taxon>
        <taxon>Bacillota</taxon>
        <taxon>Clostridia</taxon>
        <taxon>Peptostreptococcales</taxon>
        <taxon>Natronincolaceae</taxon>
        <taxon>Alkaliphilus</taxon>
    </lineage>
</organism>
<sequence>MKKLIIFLVTVSLLTLLSACATYYNLNITLVKEFKKDIMSEYKQIKSL</sequence>
<name>A0ABS2NU11_9FIRM</name>
<comment type="caution">
    <text evidence="1">The sequence shown here is derived from an EMBL/GenBank/DDBJ whole genome shotgun (WGS) entry which is preliminary data.</text>
</comment>
<protein>
    <submittedName>
        <fullName evidence="1">Benzoate:H+ symporter BenE</fullName>
    </submittedName>
</protein>